<evidence type="ECO:0000313" key="1">
    <source>
        <dbReference type="EMBL" id="CAD7229692.1"/>
    </source>
</evidence>
<name>A0A7R8WDJ1_9CRUS</name>
<dbReference type="AlphaFoldDB" id="A0A7R8WDJ1"/>
<gene>
    <name evidence="1" type="ORF">CTOB1V02_LOCUS7560</name>
</gene>
<dbReference type="EMBL" id="OB662226">
    <property type="protein sequence ID" value="CAD7229692.1"/>
    <property type="molecule type" value="Genomic_DNA"/>
</dbReference>
<protein>
    <submittedName>
        <fullName evidence="1">Uncharacterized protein</fullName>
    </submittedName>
</protein>
<reference evidence="1" key="1">
    <citation type="submission" date="2020-11" db="EMBL/GenBank/DDBJ databases">
        <authorList>
            <person name="Tran Van P."/>
        </authorList>
    </citation>
    <scope>NUCLEOTIDE SEQUENCE</scope>
</reference>
<organism evidence="1">
    <name type="scientific">Cyprideis torosa</name>
    <dbReference type="NCBI Taxonomy" id="163714"/>
    <lineage>
        <taxon>Eukaryota</taxon>
        <taxon>Metazoa</taxon>
        <taxon>Ecdysozoa</taxon>
        <taxon>Arthropoda</taxon>
        <taxon>Crustacea</taxon>
        <taxon>Oligostraca</taxon>
        <taxon>Ostracoda</taxon>
        <taxon>Podocopa</taxon>
        <taxon>Podocopida</taxon>
        <taxon>Cytherocopina</taxon>
        <taxon>Cytheroidea</taxon>
        <taxon>Cytherideidae</taxon>
        <taxon>Cyprideis</taxon>
    </lineage>
</organism>
<proteinExistence type="predicted"/>
<accession>A0A7R8WDJ1</accession>
<dbReference type="PANTHER" id="PTHR31751:SF42">
    <property type="entry name" value="PROTEIN CBG10204"/>
    <property type="match status" value="1"/>
</dbReference>
<feature type="non-terminal residue" evidence="1">
    <location>
        <position position="245"/>
    </location>
</feature>
<dbReference type="OrthoDB" id="5814287at2759"/>
<sequence>SLETVSRGASDARSCPGEPVMPDRVWGNQCCQDGILTAQRKYSTANKSTTGEKEDVSMMSWTMKMTNISPSLAQDIVLKPRVLQQLEKTTHFFFTSALEAYHSEILKYSSKRIHFPYSGMRARSQMSILVHNLNLGRKQAVNKKTGELRFNRKWSKKTKQWIVTPVLEPKKYDFRKKICTMVMEEAACTDRLVDWIPLKSLTLATSRQQAWYVGSSIPHLPHLQTLGGKRVAGSSEEVPRVSRDV</sequence>
<dbReference type="PANTHER" id="PTHR31751">
    <property type="entry name" value="SI:CH211-108C17.2-RELATED-RELATED"/>
    <property type="match status" value="1"/>
</dbReference>